<keyword evidence="1" id="KW-0812">Transmembrane</keyword>
<dbReference type="EMBL" id="CP002930">
    <property type="protein sequence ID" value="AFY00129.1"/>
    <property type="molecule type" value="Genomic_DNA"/>
</dbReference>
<keyword evidence="1" id="KW-0472">Membrane</keyword>
<dbReference type="OrthoDB" id="9948883at2"/>
<evidence type="ECO:0008006" key="4">
    <source>
        <dbReference type="Google" id="ProtNLM"/>
    </source>
</evidence>
<evidence type="ECO:0000313" key="2">
    <source>
        <dbReference type="EMBL" id="AFY00129.1"/>
    </source>
</evidence>
<name>K7Z775_BDEBC</name>
<protein>
    <recommendedName>
        <fullName evidence="4">Histidine kinase domain-containing protein</fullName>
    </recommendedName>
</protein>
<gene>
    <name evidence="2" type="ORF">Bdt_0421</name>
</gene>
<dbReference type="Gene3D" id="3.30.565.10">
    <property type="entry name" value="Histidine kinase-like ATPase, C-terminal domain"/>
    <property type="match status" value="1"/>
</dbReference>
<keyword evidence="1" id="KW-1133">Transmembrane helix</keyword>
<evidence type="ECO:0000256" key="1">
    <source>
        <dbReference type="SAM" id="Phobius"/>
    </source>
</evidence>
<feature type="transmembrane region" description="Helical" evidence="1">
    <location>
        <begin position="37"/>
        <end position="58"/>
    </location>
</feature>
<reference evidence="2 3" key="1">
    <citation type="journal article" date="2012" name="BMC Genomics">
        <title>Genome analysis of a simultaneously predatory and prey-independent, novel Bdellovibrio bacteriovorus from the River Tiber, supports in silico predictions of both ancient and recent lateral gene transfer from diverse bacteria.</title>
        <authorList>
            <person name="Hobley L."/>
            <person name="Lerner T.R."/>
            <person name="Williams L.E."/>
            <person name="Lambert C."/>
            <person name="Till R."/>
            <person name="Milner D.S."/>
            <person name="Basford S.M."/>
            <person name="Capeness M.J."/>
            <person name="Fenton A.K."/>
            <person name="Atterbury R.J."/>
            <person name="Harris M.A."/>
            <person name="Sockett R.E."/>
        </authorList>
    </citation>
    <scope>NUCLEOTIDE SEQUENCE [LARGE SCALE GENOMIC DNA]</scope>
    <source>
        <strain evidence="2 3">Tiberius</strain>
    </source>
</reference>
<dbReference type="Proteomes" id="UP000010074">
    <property type="component" value="Chromosome"/>
</dbReference>
<feature type="transmembrane region" description="Helical" evidence="1">
    <location>
        <begin position="70"/>
        <end position="90"/>
    </location>
</feature>
<dbReference type="RefSeq" id="WP_015089613.1">
    <property type="nucleotide sequence ID" value="NC_019567.1"/>
</dbReference>
<dbReference type="InterPro" id="IPR036890">
    <property type="entry name" value="HATPase_C_sf"/>
</dbReference>
<dbReference type="STRING" id="1069642.Bdt_0421"/>
<feature type="transmembrane region" description="Helical" evidence="1">
    <location>
        <begin position="145"/>
        <end position="164"/>
    </location>
</feature>
<feature type="transmembrane region" description="Helical" evidence="1">
    <location>
        <begin position="110"/>
        <end position="129"/>
    </location>
</feature>
<sequence length="380" mass="43332">MKINSFSFPAAVSLVAALLTSVTIYPDVFRVEPHLQSIFLASKLGFILLTLGISAFFFFSRRLEADTPRFILFVACIAYCLSMMWFLPLYEAAYLQCAIGCAFIKTKRQWLFPSVFGFGMLGFLAMYELQDQLNWTVPPPSRKDWITIILFFFILTWIIQKYAINTSRREKERLMRLSRIGHETQRLLHDVKGMLSSPILLFESINADASQWTFEGYKAQVQNLNSEMKHVRDVLRSVNLMSKPQKDIREVCVSQAFGNACQILERRLKNIETSSLPSRMVQSDEDVLRSVFFNLLLNSMEAFERKKTVSPAIKVFWKNETLIYQDNAGTLSSDVRDEGGNSGIGLEIIHADLHDLGISARISFESSGLHVSMRFPAKTA</sequence>
<feature type="transmembrane region" description="Helical" evidence="1">
    <location>
        <begin position="6"/>
        <end position="25"/>
    </location>
</feature>
<evidence type="ECO:0000313" key="3">
    <source>
        <dbReference type="Proteomes" id="UP000010074"/>
    </source>
</evidence>
<dbReference type="SUPFAM" id="SSF55874">
    <property type="entry name" value="ATPase domain of HSP90 chaperone/DNA topoisomerase II/histidine kinase"/>
    <property type="match status" value="1"/>
</dbReference>
<dbReference type="PATRIC" id="fig|1069642.3.peg.414"/>
<dbReference type="HOGENOM" id="CLU_715082_0_0_7"/>
<dbReference type="AlphaFoldDB" id="K7Z775"/>
<organism evidence="2 3">
    <name type="scientific">Bdellovibrio bacteriovorus str. Tiberius</name>
    <dbReference type="NCBI Taxonomy" id="1069642"/>
    <lineage>
        <taxon>Bacteria</taxon>
        <taxon>Pseudomonadati</taxon>
        <taxon>Bdellovibrionota</taxon>
        <taxon>Bdellovibrionia</taxon>
        <taxon>Bdellovibrionales</taxon>
        <taxon>Pseudobdellovibrionaceae</taxon>
        <taxon>Bdellovibrio</taxon>
    </lineage>
</organism>
<accession>K7Z775</accession>
<proteinExistence type="predicted"/>
<dbReference type="KEGG" id="bbat:Bdt_0421"/>